<comment type="caution">
    <text evidence="1">The sequence shown here is derived from an EMBL/GenBank/DDBJ whole genome shotgun (WGS) entry which is preliminary data.</text>
</comment>
<dbReference type="Proteomes" id="UP000605253">
    <property type="component" value="Unassembled WGS sequence"/>
</dbReference>
<dbReference type="EMBL" id="BMEO01000018">
    <property type="protein sequence ID" value="GGG02707.1"/>
    <property type="molecule type" value="Genomic_DNA"/>
</dbReference>
<dbReference type="SUPFAM" id="SSF52540">
    <property type="entry name" value="P-loop containing nucleoside triphosphate hydrolases"/>
    <property type="match status" value="1"/>
</dbReference>
<dbReference type="RefSeq" id="WP_188366091.1">
    <property type="nucleotide sequence ID" value="NZ_BAABJF010000023.1"/>
</dbReference>
<keyword evidence="2" id="KW-1185">Reference proteome</keyword>
<organism evidence="1 2">
    <name type="scientific">Marinicella pacifica</name>
    <dbReference type="NCBI Taxonomy" id="1171543"/>
    <lineage>
        <taxon>Bacteria</taxon>
        <taxon>Pseudomonadati</taxon>
        <taxon>Pseudomonadota</taxon>
        <taxon>Gammaproteobacteria</taxon>
        <taxon>Lysobacterales</taxon>
        <taxon>Marinicellaceae</taxon>
        <taxon>Marinicella</taxon>
    </lineage>
</organism>
<name>A0A917CYI6_9GAMM</name>
<dbReference type="Gene3D" id="3.40.50.300">
    <property type="entry name" value="P-loop containing nucleotide triphosphate hydrolases"/>
    <property type="match status" value="1"/>
</dbReference>
<proteinExistence type="predicted"/>
<dbReference type="PANTHER" id="PTHR32301">
    <property type="entry name" value="COUNTIN RECEPTOR CNR3-RELATED"/>
    <property type="match status" value="1"/>
</dbReference>
<dbReference type="InterPro" id="IPR053259">
    <property type="entry name" value="Golvesin-related_Golgi"/>
</dbReference>
<evidence type="ECO:0008006" key="3">
    <source>
        <dbReference type="Google" id="ProtNLM"/>
    </source>
</evidence>
<sequence length="461" mass="54099">MNKLISKIRSFFQKTKFSDHHATHIKANRSAIQKTYFFTHVPKTGGTTLIATLDRFFPQERIFPHQLWWEVGDIEQVRKDNFEFFRGHFGGGAANLLTDKEVEFFTVLRNPIKLAYSTYQHVLRDKHTQVHNLVVKEKMNFESFLSHPKTSHLASNRIVHNFCYGENNQIDKQNTIINDKSFKFIRKQLNPLHNGLTEDACFQKALNFLEASKWFGILEYFNESLDLLCYTMVWPPVGQTVKLNQNKNPQNITDEAIKKATEINVYDFQLYEYALKVFKEKYHSMLKSLGANNDHHNISELIDQYYQNNYLTAHQIDLHNEIEYTVADVILGSQWHRREWSADHHCYFCWSGPESKSFLDFWLKPNHYVIRITLINTVSKNFMDSLKIKINDQFIHWHHHKIADCDEITINCDESLVKTNGLVRIQFEGPTHKLTTGLLRSEDDRLVGFALSRVTIKPVND</sequence>
<dbReference type="InterPro" id="IPR027417">
    <property type="entry name" value="P-loop_NTPase"/>
</dbReference>
<dbReference type="AlphaFoldDB" id="A0A917CYI6"/>
<accession>A0A917CYI6</accession>
<dbReference type="PANTHER" id="PTHR32301:SF8">
    <property type="entry name" value="SULFOTRANSFERASE DOMAIN-CONTAINING PROTEIN"/>
    <property type="match status" value="1"/>
</dbReference>
<gene>
    <name evidence="1" type="ORF">GCM10011365_24870</name>
</gene>
<reference evidence="1" key="1">
    <citation type="journal article" date="2014" name="Int. J. Syst. Evol. Microbiol.">
        <title>Complete genome sequence of Corynebacterium casei LMG S-19264T (=DSM 44701T), isolated from a smear-ripened cheese.</title>
        <authorList>
            <consortium name="US DOE Joint Genome Institute (JGI-PGF)"/>
            <person name="Walter F."/>
            <person name="Albersmeier A."/>
            <person name="Kalinowski J."/>
            <person name="Ruckert C."/>
        </authorList>
    </citation>
    <scope>NUCLEOTIDE SEQUENCE</scope>
    <source>
        <strain evidence="1">CGMCC 1.12181</strain>
    </source>
</reference>
<protein>
    <recommendedName>
        <fullName evidence="3">Sulfotransferase family protein</fullName>
    </recommendedName>
</protein>
<evidence type="ECO:0000313" key="2">
    <source>
        <dbReference type="Proteomes" id="UP000605253"/>
    </source>
</evidence>
<reference evidence="1" key="2">
    <citation type="submission" date="2020-09" db="EMBL/GenBank/DDBJ databases">
        <authorList>
            <person name="Sun Q."/>
            <person name="Zhou Y."/>
        </authorList>
    </citation>
    <scope>NUCLEOTIDE SEQUENCE</scope>
    <source>
        <strain evidence="1">CGMCC 1.12181</strain>
    </source>
</reference>
<evidence type="ECO:0000313" key="1">
    <source>
        <dbReference type="EMBL" id="GGG02707.1"/>
    </source>
</evidence>